<evidence type="ECO:0000313" key="2">
    <source>
        <dbReference type="Proteomes" id="UP001054945"/>
    </source>
</evidence>
<organism evidence="1 2">
    <name type="scientific">Caerostris extrusa</name>
    <name type="common">Bark spider</name>
    <name type="synonym">Caerostris bankana</name>
    <dbReference type="NCBI Taxonomy" id="172846"/>
    <lineage>
        <taxon>Eukaryota</taxon>
        <taxon>Metazoa</taxon>
        <taxon>Ecdysozoa</taxon>
        <taxon>Arthropoda</taxon>
        <taxon>Chelicerata</taxon>
        <taxon>Arachnida</taxon>
        <taxon>Araneae</taxon>
        <taxon>Araneomorphae</taxon>
        <taxon>Entelegynae</taxon>
        <taxon>Araneoidea</taxon>
        <taxon>Araneidae</taxon>
        <taxon>Caerostris</taxon>
    </lineage>
</organism>
<dbReference type="AlphaFoldDB" id="A0AAV4P928"/>
<name>A0AAV4P928_CAEEX</name>
<sequence>MQSGGVCVPDLQCYPEFNFISLEAANCVCSPSEENLQDLRYRSWIFLFFSTEKGALMCELECLAGGGDASLNDVPVLREQRRAKKLIPE</sequence>
<evidence type="ECO:0000313" key="1">
    <source>
        <dbReference type="EMBL" id="GIX91602.1"/>
    </source>
</evidence>
<dbReference type="Proteomes" id="UP001054945">
    <property type="component" value="Unassembled WGS sequence"/>
</dbReference>
<protein>
    <submittedName>
        <fullName evidence="1">Uncharacterized protein</fullName>
    </submittedName>
</protein>
<keyword evidence="2" id="KW-1185">Reference proteome</keyword>
<proteinExistence type="predicted"/>
<comment type="caution">
    <text evidence="1">The sequence shown here is derived from an EMBL/GenBank/DDBJ whole genome shotgun (WGS) entry which is preliminary data.</text>
</comment>
<dbReference type="EMBL" id="BPLR01004040">
    <property type="protein sequence ID" value="GIX91602.1"/>
    <property type="molecule type" value="Genomic_DNA"/>
</dbReference>
<reference evidence="1 2" key="1">
    <citation type="submission" date="2021-06" db="EMBL/GenBank/DDBJ databases">
        <title>Caerostris extrusa draft genome.</title>
        <authorList>
            <person name="Kono N."/>
            <person name="Arakawa K."/>
        </authorList>
    </citation>
    <scope>NUCLEOTIDE SEQUENCE [LARGE SCALE GENOMIC DNA]</scope>
</reference>
<gene>
    <name evidence="1" type="ORF">CEXT_117401</name>
</gene>
<accession>A0AAV4P928</accession>